<dbReference type="AlphaFoldDB" id="A0A8J4WKI0"/>
<dbReference type="Proteomes" id="UP000748531">
    <property type="component" value="Unassembled WGS sequence"/>
</dbReference>
<name>A0A8J4WKI0_9TREM</name>
<dbReference type="OrthoDB" id="5847109at2759"/>
<sequence>MQHFRSVLYTIKSCAIWQSRSQSSALSSSLIGTSSLLNRRLTEPVCIPCRFLRSKEVKQFYAQDGEYDPPTKDVIDRFQRLRWGAYIHPRSGRQKHIYRKSESIRRKLDEHILTNRATSFLLDNMLNRHWRRPRYYPDDIYEPYHKRTGVPWDYAQRKPKFFP</sequence>
<evidence type="ECO:0000313" key="2">
    <source>
        <dbReference type="Proteomes" id="UP000748531"/>
    </source>
</evidence>
<dbReference type="SUPFAM" id="SSF143034">
    <property type="entry name" value="L35p-like"/>
    <property type="match status" value="1"/>
</dbReference>
<protein>
    <submittedName>
        <fullName evidence="1">Ribosomal protein L35 mitochondrial</fullName>
    </submittedName>
</protein>
<dbReference type="GO" id="GO:0005739">
    <property type="term" value="C:mitochondrion"/>
    <property type="evidence" value="ECO:0007669"/>
    <property type="project" value="UniProtKB-SubCell"/>
</dbReference>
<keyword evidence="1" id="KW-0687">Ribonucleoprotein</keyword>
<dbReference type="EMBL" id="LUCH01000881">
    <property type="protein sequence ID" value="KAF5404109.1"/>
    <property type="molecule type" value="Genomic_DNA"/>
</dbReference>
<dbReference type="InterPro" id="IPR037229">
    <property type="entry name" value="Ribosomal_bL35_sf"/>
</dbReference>
<dbReference type="GO" id="GO:0005840">
    <property type="term" value="C:ribosome"/>
    <property type="evidence" value="ECO:0007669"/>
    <property type="project" value="UniProtKB-KW"/>
</dbReference>
<keyword evidence="2" id="KW-1185">Reference proteome</keyword>
<organism evidence="1 2">
    <name type="scientific">Paragonimus heterotremus</name>
    <dbReference type="NCBI Taxonomy" id="100268"/>
    <lineage>
        <taxon>Eukaryota</taxon>
        <taxon>Metazoa</taxon>
        <taxon>Spiralia</taxon>
        <taxon>Lophotrochozoa</taxon>
        <taxon>Platyhelminthes</taxon>
        <taxon>Trematoda</taxon>
        <taxon>Digenea</taxon>
        <taxon>Plagiorchiida</taxon>
        <taxon>Troglotremata</taxon>
        <taxon>Troglotrematidae</taxon>
        <taxon>Paragonimus</taxon>
    </lineage>
</organism>
<gene>
    <name evidence="1" type="ORF">PHET_02292</name>
</gene>
<keyword evidence="1" id="KW-0689">Ribosomal protein</keyword>
<dbReference type="GO" id="GO:1990904">
    <property type="term" value="C:ribonucleoprotein complex"/>
    <property type="evidence" value="ECO:0007669"/>
    <property type="project" value="UniProtKB-KW"/>
</dbReference>
<accession>A0A8J4WKI0</accession>
<comment type="caution">
    <text evidence="1">The sequence shown here is derived from an EMBL/GenBank/DDBJ whole genome shotgun (WGS) entry which is preliminary data.</text>
</comment>
<evidence type="ECO:0000313" key="1">
    <source>
        <dbReference type="EMBL" id="KAF5404109.1"/>
    </source>
</evidence>
<reference evidence="1" key="1">
    <citation type="submission" date="2019-05" db="EMBL/GenBank/DDBJ databases">
        <title>Annotation for the trematode Paragonimus heterotremus.</title>
        <authorList>
            <person name="Choi Y.-J."/>
        </authorList>
    </citation>
    <scope>NUCLEOTIDE SEQUENCE</scope>
    <source>
        <strain evidence="1">LC</strain>
    </source>
</reference>
<dbReference type="PANTHER" id="PTHR15909">
    <property type="entry name" value="39S RIBOSOMAL PROTEIN L35, MITOCHONDRIAL"/>
    <property type="match status" value="1"/>
</dbReference>
<proteinExistence type="predicted"/>
<dbReference type="InterPro" id="IPR019338">
    <property type="entry name" value="Ribosomal_bL35m"/>
</dbReference>
<dbReference type="PANTHER" id="PTHR15909:SF0">
    <property type="entry name" value="LARGE RIBOSOMAL SUBUNIT PROTEIN BL35M"/>
    <property type="match status" value="1"/>
</dbReference>